<gene>
    <name evidence="3" type="ORF">A4R43_23775</name>
</gene>
<feature type="domain" description="HTH merR-type" evidence="2">
    <location>
        <begin position="1"/>
        <end position="68"/>
    </location>
</feature>
<evidence type="ECO:0000313" key="4">
    <source>
        <dbReference type="Proteomes" id="UP000250434"/>
    </source>
</evidence>
<dbReference type="KEGG" id="aab:A4R43_23775"/>
<organism evidence="3 4">
    <name type="scientific">Amycolatopsis albispora</name>
    <dbReference type="NCBI Taxonomy" id="1804986"/>
    <lineage>
        <taxon>Bacteria</taxon>
        <taxon>Bacillati</taxon>
        <taxon>Actinomycetota</taxon>
        <taxon>Actinomycetes</taxon>
        <taxon>Pseudonocardiales</taxon>
        <taxon>Pseudonocardiaceae</taxon>
        <taxon>Amycolatopsis</taxon>
    </lineage>
</organism>
<dbReference type="AlphaFoldDB" id="A0A344LAS3"/>
<sequence length="137" mass="14931">MRIGDLSRRTGVSVRALRYYEEEHLLQPGRDANGYRCFQESDVAKVVQIQLFYSAGLCSSKIAQLLPCVEGTAEYIVPGPGLAKDLEVARQRIRGQIAELETSLGILERVLAASNGSAERCVPVTRGPRGAVDLNIS</sequence>
<dbReference type="PROSITE" id="PS00552">
    <property type="entry name" value="HTH_MERR_1"/>
    <property type="match status" value="1"/>
</dbReference>
<evidence type="ECO:0000256" key="1">
    <source>
        <dbReference type="ARBA" id="ARBA00023125"/>
    </source>
</evidence>
<protein>
    <submittedName>
        <fullName evidence="3">MerR family transcriptional regulator</fullName>
    </submittedName>
</protein>
<dbReference type="SUPFAM" id="SSF46955">
    <property type="entry name" value="Putative DNA-binding domain"/>
    <property type="match status" value="1"/>
</dbReference>
<dbReference type="InterPro" id="IPR047057">
    <property type="entry name" value="MerR_fam"/>
</dbReference>
<name>A0A344LAS3_9PSEU</name>
<dbReference type="PRINTS" id="PR00040">
    <property type="entry name" value="HTHMERR"/>
</dbReference>
<dbReference type="OrthoDB" id="5296483at2"/>
<keyword evidence="4" id="KW-1185">Reference proteome</keyword>
<dbReference type="SMART" id="SM00422">
    <property type="entry name" value="HTH_MERR"/>
    <property type="match status" value="1"/>
</dbReference>
<dbReference type="InterPro" id="IPR000551">
    <property type="entry name" value="MerR-type_HTH_dom"/>
</dbReference>
<reference evidence="3 4" key="1">
    <citation type="submission" date="2016-04" db="EMBL/GenBank/DDBJ databases">
        <title>Complete genome sequence and analysis of deep-sea sediment isolate, Amycolatopsis sp. WP1.</title>
        <authorList>
            <person name="Wang H."/>
            <person name="Chen S."/>
            <person name="Wu Q."/>
        </authorList>
    </citation>
    <scope>NUCLEOTIDE SEQUENCE [LARGE SCALE GENOMIC DNA]</scope>
    <source>
        <strain evidence="3 4">WP1</strain>
    </source>
</reference>
<dbReference type="Gene3D" id="1.10.1660.10">
    <property type="match status" value="1"/>
</dbReference>
<dbReference type="InterPro" id="IPR009061">
    <property type="entry name" value="DNA-bd_dom_put_sf"/>
</dbReference>
<keyword evidence="1" id="KW-0238">DNA-binding</keyword>
<dbReference type="GO" id="GO:0003677">
    <property type="term" value="F:DNA binding"/>
    <property type="evidence" value="ECO:0007669"/>
    <property type="project" value="UniProtKB-KW"/>
</dbReference>
<proteinExistence type="predicted"/>
<dbReference type="EMBL" id="CP015163">
    <property type="protein sequence ID" value="AXB45147.1"/>
    <property type="molecule type" value="Genomic_DNA"/>
</dbReference>
<dbReference type="GO" id="GO:0003700">
    <property type="term" value="F:DNA-binding transcription factor activity"/>
    <property type="evidence" value="ECO:0007669"/>
    <property type="project" value="InterPro"/>
</dbReference>
<accession>A0A344LAS3</accession>
<dbReference type="PANTHER" id="PTHR30204">
    <property type="entry name" value="REDOX-CYCLING DRUG-SENSING TRANSCRIPTIONAL ACTIVATOR SOXR"/>
    <property type="match status" value="1"/>
</dbReference>
<dbReference type="Pfam" id="PF13411">
    <property type="entry name" value="MerR_1"/>
    <property type="match status" value="1"/>
</dbReference>
<evidence type="ECO:0000259" key="2">
    <source>
        <dbReference type="PROSITE" id="PS50937"/>
    </source>
</evidence>
<dbReference type="PANTHER" id="PTHR30204:SF97">
    <property type="entry name" value="MERR FAMILY REGULATORY PROTEIN"/>
    <property type="match status" value="1"/>
</dbReference>
<evidence type="ECO:0000313" key="3">
    <source>
        <dbReference type="EMBL" id="AXB45147.1"/>
    </source>
</evidence>
<dbReference type="RefSeq" id="WP_113694404.1">
    <property type="nucleotide sequence ID" value="NZ_CP015163.1"/>
</dbReference>
<dbReference type="PROSITE" id="PS50937">
    <property type="entry name" value="HTH_MERR_2"/>
    <property type="match status" value="1"/>
</dbReference>
<dbReference type="Proteomes" id="UP000250434">
    <property type="component" value="Chromosome"/>
</dbReference>